<dbReference type="KEGG" id="vg:23463094"/>
<sequence length="117" mass="12681">MVARWRAIGFGPRNRRSAAMAATAPVATVVVGVVVTWMCVVVVCFFVFFVFVFFLLIFVCHRLCLYYCSVLGLGHVSRRRFLSYYAGCVPTGAAKMAALVVASGGSQAHLGRKSNAP</sequence>
<keyword evidence="1" id="KW-0472">Membrane</keyword>
<evidence type="ECO:0000313" key="2">
    <source>
        <dbReference type="EMBL" id="AJF98177.1"/>
    </source>
</evidence>
<accession>A0A0B5JEI9</accession>
<keyword evidence="1" id="KW-0812">Transmembrane</keyword>
<protein>
    <submittedName>
        <fullName evidence="2">Uncharacterized protein</fullName>
    </submittedName>
</protein>
<keyword evidence="1" id="KW-1133">Transmembrane helix</keyword>
<feature type="transmembrane region" description="Helical" evidence="1">
    <location>
        <begin position="21"/>
        <end position="48"/>
    </location>
</feature>
<dbReference type="EMBL" id="KP136319">
    <property type="protein sequence ID" value="AJF98177.1"/>
    <property type="molecule type" value="Genomic_DNA"/>
</dbReference>
<evidence type="ECO:0000313" key="3">
    <source>
        <dbReference type="Proteomes" id="UP000202511"/>
    </source>
</evidence>
<dbReference type="RefSeq" id="YP_009120412.1">
    <property type="nucleotide sequence ID" value="NC_026440.1"/>
</dbReference>
<dbReference type="GeneID" id="23463094"/>
<name>A0A0B5JEI9_9VIRU</name>
<dbReference type="Proteomes" id="UP000202511">
    <property type="component" value="Segment"/>
</dbReference>
<evidence type="ECO:0000256" key="1">
    <source>
        <dbReference type="SAM" id="Phobius"/>
    </source>
</evidence>
<proteinExistence type="predicted"/>
<reference evidence="2 3" key="1">
    <citation type="journal article" date="2015" name="Parasitol. Res.">
        <title>Viruses in close associations with free-living amoebae.</title>
        <authorList>
            <person name="Scheid P."/>
        </authorList>
    </citation>
    <scope>NUCLEOTIDE SEQUENCE [LARGE SCALE GENOMIC DNA]</scope>
    <source>
        <strain evidence="2">KlaHel</strain>
    </source>
</reference>
<feature type="transmembrane region" description="Helical" evidence="1">
    <location>
        <begin position="54"/>
        <end position="74"/>
    </location>
</feature>
<organism evidence="2 3">
    <name type="scientific">Pandoravirus inopinatum</name>
    <dbReference type="NCBI Taxonomy" id="1605721"/>
    <lineage>
        <taxon>Viruses</taxon>
        <taxon>Pandoravirus</taxon>
    </lineage>
</organism>